<accession>A0ABD0UQC2</accession>
<organism evidence="1 2">
    <name type="scientific">Dendrobium thyrsiflorum</name>
    <name type="common">Pinecone-like raceme dendrobium</name>
    <name type="synonym">Orchid</name>
    <dbReference type="NCBI Taxonomy" id="117978"/>
    <lineage>
        <taxon>Eukaryota</taxon>
        <taxon>Viridiplantae</taxon>
        <taxon>Streptophyta</taxon>
        <taxon>Embryophyta</taxon>
        <taxon>Tracheophyta</taxon>
        <taxon>Spermatophyta</taxon>
        <taxon>Magnoliopsida</taxon>
        <taxon>Liliopsida</taxon>
        <taxon>Asparagales</taxon>
        <taxon>Orchidaceae</taxon>
        <taxon>Epidendroideae</taxon>
        <taxon>Malaxideae</taxon>
        <taxon>Dendrobiinae</taxon>
        <taxon>Dendrobium</taxon>
    </lineage>
</organism>
<dbReference type="Proteomes" id="UP001552299">
    <property type="component" value="Unassembled WGS sequence"/>
</dbReference>
<evidence type="ECO:0000313" key="2">
    <source>
        <dbReference type="Proteomes" id="UP001552299"/>
    </source>
</evidence>
<reference evidence="1 2" key="1">
    <citation type="journal article" date="2024" name="Plant Biotechnol. J.">
        <title>Dendrobium thyrsiflorum genome and its molecular insights into genes involved in important horticultural traits.</title>
        <authorList>
            <person name="Chen B."/>
            <person name="Wang J.Y."/>
            <person name="Zheng P.J."/>
            <person name="Li K.L."/>
            <person name="Liang Y.M."/>
            <person name="Chen X.F."/>
            <person name="Zhang C."/>
            <person name="Zhao X."/>
            <person name="He X."/>
            <person name="Zhang G.Q."/>
            <person name="Liu Z.J."/>
            <person name="Xu Q."/>
        </authorList>
    </citation>
    <scope>NUCLEOTIDE SEQUENCE [LARGE SCALE GENOMIC DNA]</scope>
    <source>
        <strain evidence="1">GZMU011</strain>
    </source>
</reference>
<proteinExistence type="predicted"/>
<sequence>MVSFRIGHSWGITKLEVREVRPAKEEGFEILKFTFWRMADNTLILCCVEQSLAQFKKHLKFLDRAVHHKHLKFKK</sequence>
<comment type="caution">
    <text evidence="1">The sequence shown here is derived from an EMBL/GenBank/DDBJ whole genome shotgun (WGS) entry which is preliminary data.</text>
</comment>
<protein>
    <submittedName>
        <fullName evidence="1">Uncharacterized protein</fullName>
    </submittedName>
</protein>
<evidence type="ECO:0000313" key="1">
    <source>
        <dbReference type="EMBL" id="KAL0914814.1"/>
    </source>
</evidence>
<keyword evidence="2" id="KW-1185">Reference proteome</keyword>
<gene>
    <name evidence="1" type="ORF">M5K25_015198</name>
</gene>
<name>A0ABD0UQC2_DENTH</name>
<dbReference type="EMBL" id="JANQDX010000012">
    <property type="protein sequence ID" value="KAL0914814.1"/>
    <property type="molecule type" value="Genomic_DNA"/>
</dbReference>
<dbReference type="AlphaFoldDB" id="A0ABD0UQC2"/>